<proteinExistence type="predicted"/>
<protein>
    <submittedName>
        <fullName evidence="1">Uncharacterized protein</fullName>
    </submittedName>
</protein>
<gene>
    <name evidence="1" type="ORF">GGD55_005585</name>
</gene>
<accession>A0A7W8UIJ3</accession>
<dbReference type="AlphaFoldDB" id="A0A7W8UIJ3"/>
<sequence length="306" mass="34180">MRAAMDAHRGLVSNPEIFQEQVEVTIDALVAVGDLLELNDVTAVDENIKGTWLFAAPPGFVIHFGDAANIIGLTRDEQTPLPAVVRDRVVVRGVSRKVYPKEGEDLRALLGALGLREVSSATWLRHPKSVPVKDLIDRADLKLAASGRGGDLEDLRVFNHTSESRNYRARWETAKGKSGRFVMRRAQAYGADRWGYGELLNGDVVKLFEFPEPEDRWRGCDIAWRLMLALQSHQGRAVAYRVEIREDMAGLDLFHPIPDWATRALIFTGKQVPARSCLLSFDIPVAELSATEKFLETFLFLSRAAD</sequence>
<comment type="caution">
    <text evidence="1">The sequence shown here is derived from an EMBL/GenBank/DDBJ whole genome shotgun (WGS) entry which is preliminary data.</text>
</comment>
<name>A0A7W8UIJ3_9HYPH</name>
<reference evidence="1 2" key="1">
    <citation type="submission" date="2020-08" db="EMBL/GenBank/DDBJ databases">
        <title>Genomic Encyclopedia of Type Strains, Phase IV (KMG-V): Genome sequencing to study the core and pangenomes of soil and plant-associated prokaryotes.</title>
        <authorList>
            <person name="Whitman W."/>
        </authorList>
    </citation>
    <scope>NUCLEOTIDE SEQUENCE [LARGE SCALE GENOMIC DNA]</scope>
    <source>
        <strain evidence="1 2">SEMIA 4084</strain>
    </source>
</reference>
<dbReference type="Proteomes" id="UP000585507">
    <property type="component" value="Unassembled WGS sequence"/>
</dbReference>
<keyword evidence="2" id="KW-1185">Reference proteome</keyword>
<evidence type="ECO:0000313" key="1">
    <source>
        <dbReference type="EMBL" id="MBB5538845.1"/>
    </source>
</evidence>
<dbReference type="EMBL" id="JACHBK010000015">
    <property type="protein sequence ID" value="MBB5538845.1"/>
    <property type="molecule type" value="Genomic_DNA"/>
</dbReference>
<organism evidence="1 2">
    <name type="scientific">Rhizobium giardinii</name>
    <dbReference type="NCBI Taxonomy" id="56731"/>
    <lineage>
        <taxon>Bacteria</taxon>
        <taxon>Pseudomonadati</taxon>
        <taxon>Pseudomonadota</taxon>
        <taxon>Alphaproteobacteria</taxon>
        <taxon>Hyphomicrobiales</taxon>
        <taxon>Rhizobiaceae</taxon>
        <taxon>Rhizobium/Agrobacterium group</taxon>
        <taxon>Rhizobium</taxon>
    </lineage>
</organism>
<evidence type="ECO:0000313" key="2">
    <source>
        <dbReference type="Proteomes" id="UP000585507"/>
    </source>
</evidence>
<dbReference type="RefSeq" id="WP_154663273.1">
    <property type="nucleotide sequence ID" value="NZ_JACHBK010000015.1"/>
</dbReference>